<dbReference type="SUPFAM" id="SSF55383">
    <property type="entry name" value="Copper amine oxidase, domain N"/>
    <property type="match status" value="1"/>
</dbReference>
<sequence length="528" mass="59359">MFGVRLFLINLHRGRRKFMRMRKSLLLLLATLLIVLTGCQAVGGVEVGTALKQLATVKSLESKGSFAIKINVAPNAKLDKEQREIVDVINSTRIETVTKVQDSNNVSVKGTAYIKDKKLGFHMLVDSKQMAVHVDGAKAPIVVPFAPEGMEGFDMEDLPILSPAVQNQFQEKFVSFFVKHAPNPTVIDVKATEETVFDQKLNVNRIHAEFGANETFDWTRGLIKSVIADEAGTKAWLKDVITTFGEVMKTMDDSAEVQLLFNNSETSANLAYSWLKDNGVKAVDEVEQEWKKLLKDLPNFAPLMSKDTNIKMDWFVDSQLTTHKMLSEFNLALPQDSDFPFTSVQIKQSAEYRNVNNPVSVDNLDTSKALKATDSTLTTGDWLRHFDSNSDIHKFMLETGFTSKHLTLPLLEEDGYEDWGYEHPRPIVEKGKTFVPLRYVAEAFDADVKWDKSKKQIRIVDDITQKVIILNVDSKSAKVDGKAVALKNAPKLVKGTVYVPLVEVANFLNVKAKFENHEYGKWISLDRN</sequence>
<reference evidence="2 3" key="1">
    <citation type="submission" date="2019-07" db="EMBL/GenBank/DDBJ databases">
        <authorList>
            <person name="Kim J."/>
        </authorList>
    </citation>
    <scope>NUCLEOTIDE SEQUENCE [LARGE SCALE GENOMIC DNA]</scope>
    <source>
        <strain evidence="2 3">N4</strain>
    </source>
</reference>
<protein>
    <submittedName>
        <fullName evidence="2">Copper amine oxidase N-terminal domain-containing protein</fullName>
    </submittedName>
</protein>
<organism evidence="2 3">
    <name type="scientific">Paenibacillus agilis</name>
    <dbReference type="NCBI Taxonomy" id="3020863"/>
    <lineage>
        <taxon>Bacteria</taxon>
        <taxon>Bacillati</taxon>
        <taxon>Bacillota</taxon>
        <taxon>Bacilli</taxon>
        <taxon>Bacillales</taxon>
        <taxon>Paenibacillaceae</taxon>
        <taxon>Paenibacillus</taxon>
    </lineage>
</organism>
<dbReference type="EMBL" id="VNJK01000001">
    <property type="protein sequence ID" value="TVX94434.1"/>
    <property type="molecule type" value="Genomic_DNA"/>
</dbReference>
<evidence type="ECO:0000313" key="3">
    <source>
        <dbReference type="Proteomes" id="UP000318102"/>
    </source>
</evidence>
<dbReference type="AlphaFoldDB" id="A0A559J3H6"/>
<proteinExistence type="predicted"/>
<dbReference type="Pfam" id="PF07833">
    <property type="entry name" value="Cu_amine_oxidN1"/>
    <property type="match status" value="1"/>
</dbReference>
<dbReference type="InterPro" id="IPR012854">
    <property type="entry name" value="Cu_amine_oxidase-like_N"/>
</dbReference>
<accession>A0A559J3H6</accession>
<keyword evidence="3" id="KW-1185">Reference proteome</keyword>
<comment type="caution">
    <text evidence="2">The sequence shown here is derived from an EMBL/GenBank/DDBJ whole genome shotgun (WGS) entry which is preliminary data.</text>
</comment>
<feature type="domain" description="Copper amine oxidase-like N-terminal" evidence="1">
    <location>
        <begin position="425"/>
        <end position="518"/>
    </location>
</feature>
<evidence type="ECO:0000313" key="2">
    <source>
        <dbReference type="EMBL" id="TVX94434.1"/>
    </source>
</evidence>
<dbReference type="OrthoDB" id="2811497at2"/>
<evidence type="ECO:0000259" key="1">
    <source>
        <dbReference type="Pfam" id="PF07833"/>
    </source>
</evidence>
<dbReference type="InterPro" id="IPR036582">
    <property type="entry name" value="Mao_N_sf"/>
</dbReference>
<name>A0A559J3H6_9BACL</name>
<dbReference type="Gene3D" id="3.30.457.10">
    <property type="entry name" value="Copper amine oxidase-like, N-terminal domain"/>
    <property type="match status" value="1"/>
</dbReference>
<dbReference type="Proteomes" id="UP000318102">
    <property type="component" value="Unassembled WGS sequence"/>
</dbReference>
<gene>
    <name evidence="2" type="ORF">FPZ44_16060</name>
</gene>